<evidence type="ECO:0000259" key="3">
    <source>
        <dbReference type="PROSITE" id="PS50940"/>
    </source>
</evidence>
<organism evidence="4 5">
    <name type="scientific">Octopus sinensis</name>
    <name type="common">East Asian common octopus</name>
    <dbReference type="NCBI Taxonomy" id="2607531"/>
    <lineage>
        <taxon>Eukaryota</taxon>
        <taxon>Metazoa</taxon>
        <taxon>Spiralia</taxon>
        <taxon>Lophotrochozoa</taxon>
        <taxon>Mollusca</taxon>
        <taxon>Cephalopoda</taxon>
        <taxon>Coleoidea</taxon>
        <taxon>Octopodiformes</taxon>
        <taxon>Octopoda</taxon>
        <taxon>Incirrata</taxon>
        <taxon>Octopodidae</taxon>
        <taxon>Octopus</taxon>
    </lineage>
</organism>
<accession>A0A7E6F2M7</accession>
<dbReference type="Pfam" id="PF01607">
    <property type="entry name" value="CBM_14"/>
    <property type="match status" value="1"/>
</dbReference>
<dbReference type="AlphaFoldDB" id="A0A7E6F2M7"/>
<dbReference type="PANTHER" id="PTHR24020">
    <property type="entry name" value="COLLAGEN ALPHA"/>
    <property type="match status" value="1"/>
</dbReference>
<dbReference type="SMART" id="SM00494">
    <property type="entry name" value="ChtBD2"/>
    <property type="match status" value="1"/>
</dbReference>
<feature type="signal peptide" evidence="1">
    <location>
        <begin position="1"/>
        <end position="27"/>
    </location>
</feature>
<dbReference type="Gene3D" id="2.170.140.10">
    <property type="entry name" value="Chitin binding domain"/>
    <property type="match status" value="1"/>
</dbReference>
<dbReference type="GO" id="GO:0005576">
    <property type="term" value="C:extracellular region"/>
    <property type="evidence" value="ECO:0007669"/>
    <property type="project" value="InterPro"/>
</dbReference>
<dbReference type="InterPro" id="IPR036465">
    <property type="entry name" value="vWFA_dom_sf"/>
</dbReference>
<proteinExistence type="predicted"/>
<dbReference type="InterPro" id="IPR002035">
    <property type="entry name" value="VWF_A"/>
</dbReference>
<feature type="domain" description="VWFA" evidence="2">
    <location>
        <begin position="37"/>
        <end position="210"/>
    </location>
</feature>
<dbReference type="RefSeq" id="XP_036361187.1">
    <property type="nucleotide sequence ID" value="XM_036505294.1"/>
</dbReference>
<dbReference type="PROSITE" id="PS50940">
    <property type="entry name" value="CHIT_BIND_II"/>
    <property type="match status" value="1"/>
</dbReference>
<protein>
    <submittedName>
        <fullName evidence="5 6">Protein PIF-like isoform X1</fullName>
    </submittedName>
</protein>
<evidence type="ECO:0000259" key="2">
    <source>
        <dbReference type="PROSITE" id="PS50234"/>
    </source>
</evidence>
<gene>
    <name evidence="5 6" type="primary">LOC115214778</name>
</gene>
<name>A0A7E6F2M7_9MOLL</name>
<dbReference type="SUPFAM" id="SSF53300">
    <property type="entry name" value="vWA-like"/>
    <property type="match status" value="1"/>
</dbReference>
<dbReference type="InterPro" id="IPR036508">
    <property type="entry name" value="Chitin-bd_dom_sf"/>
</dbReference>
<sequence>MWLSLKTSVSIWLVLGLFFAYHPKIYTEEMKCNQPVDVVILLDGSDSISDNDWVRSKNFVKELIGSFDIGLNTIHIGIIVYSSNIGDVIGLKKFHSKETLKFLANRLHHPKDGTDTAAGIRKVTEMMEAESRPNAARVAIVITDGRSKHPIQTTQEALKAKSAGIVMLTVGVGHAISRAELSQIATSEREMFDVSNFSGLQGIVGILRKLLCKIIVTTTLPSTTTLTSITANTTKSSAATSVTTKKKETLVLKLSKSSEQSNLQSLCKGCIIDRGIGYSSHPNDCTKYVQCFRADGEYRAKIMSCPFGTYWDQDKITCWHSHLVNCTTDACLVTQKDSTFAMRDHCAGYWSCHYGRAEAKCCQRNHRYVQGKGCQPDGSCNQLCPHFKNTVENDKSECELLTDEDNPSSYIQIVPGIGPISRPCAPGSAFDKSMCSCAKVSKSWKPHVECKPSVSYNFNEDFADQSGNNVFAGYERVIITENGSAKFSDGSRINIWRFANVEFGEKLLLKLRFLTYNYGAVEQPIVTNCYGEYGEGPSIAITTVEQSITIKIKTEFGETGILRFFQVPGFNNVTMVYDGQHVIAKVNGKIKSTALIGNIERRQAGLLIGDCDGQHSFHGEIDYFAVYMCLPDEDVFQRVAPTKGRDIA</sequence>
<evidence type="ECO:0000313" key="5">
    <source>
        <dbReference type="RefSeq" id="XP_036361187.1"/>
    </source>
</evidence>
<dbReference type="CDD" id="cd01450">
    <property type="entry name" value="vWFA_subfamily_ECM"/>
    <property type="match status" value="1"/>
</dbReference>
<reference evidence="5 6" key="1">
    <citation type="submission" date="2025-08" db="UniProtKB">
        <authorList>
            <consortium name="RefSeq"/>
        </authorList>
    </citation>
    <scope>IDENTIFICATION</scope>
</reference>
<dbReference type="GO" id="GO:0008061">
    <property type="term" value="F:chitin binding"/>
    <property type="evidence" value="ECO:0007669"/>
    <property type="project" value="InterPro"/>
</dbReference>
<keyword evidence="1" id="KW-0732">Signal</keyword>
<dbReference type="Proteomes" id="UP000515154">
    <property type="component" value="Linkage group LG8"/>
</dbReference>
<dbReference type="Gene3D" id="3.40.50.410">
    <property type="entry name" value="von Willebrand factor, type A domain"/>
    <property type="match status" value="1"/>
</dbReference>
<dbReference type="PROSITE" id="PS50234">
    <property type="entry name" value="VWFA"/>
    <property type="match status" value="1"/>
</dbReference>
<dbReference type="InterPro" id="IPR002557">
    <property type="entry name" value="Chitin-bd_dom"/>
</dbReference>
<dbReference type="PRINTS" id="PR00453">
    <property type="entry name" value="VWFADOMAIN"/>
</dbReference>
<dbReference type="SMART" id="SM00327">
    <property type="entry name" value="VWA"/>
    <property type="match status" value="1"/>
</dbReference>
<dbReference type="PANTHER" id="PTHR24020:SF20">
    <property type="entry name" value="PH DOMAIN-CONTAINING PROTEIN"/>
    <property type="match status" value="1"/>
</dbReference>
<dbReference type="InterPro" id="IPR050525">
    <property type="entry name" value="ECM_Assembly_Org"/>
</dbReference>
<dbReference type="SUPFAM" id="SSF57625">
    <property type="entry name" value="Invertebrate chitin-binding proteins"/>
    <property type="match status" value="1"/>
</dbReference>
<dbReference type="KEGG" id="osn:115214778"/>
<feature type="chain" id="PRO_5045019840" evidence="1">
    <location>
        <begin position="28"/>
        <end position="648"/>
    </location>
</feature>
<evidence type="ECO:0000313" key="6">
    <source>
        <dbReference type="RefSeq" id="XP_036361188.1"/>
    </source>
</evidence>
<evidence type="ECO:0000256" key="1">
    <source>
        <dbReference type="SAM" id="SignalP"/>
    </source>
</evidence>
<keyword evidence="4" id="KW-1185">Reference proteome</keyword>
<feature type="domain" description="Chitin-binding type-2" evidence="3">
    <location>
        <begin position="264"/>
        <end position="328"/>
    </location>
</feature>
<dbReference type="Pfam" id="PF00092">
    <property type="entry name" value="VWA"/>
    <property type="match status" value="1"/>
</dbReference>
<dbReference type="RefSeq" id="XP_036361188.1">
    <property type="nucleotide sequence ID" value="XM_036505295.1"/>
</dbReference>
<evidence type="ECO:0000313" key="4">
    <source>
        <dbReference type="Proteomes" id="UP000515154"/>
    </source>
</evidence>